<dbReference type="GO" id="GO:0016705">
    <property type="term" value="F:oxidoreductase activity, acting on paired donors, with incorporation or reduction of molecular oxygen"/>
    <property type="evidence" value="ECO:0007669"/>
    <property type="project" value="InterPro"/>
</dbReference>
<dbReference type="InterPro" id="IPR019910">
    <property type="entry name" value="Lucif-like_OxRdtase_MSMEG_4879"/>
</dbReference>
<dbReference type="PANTHER" id="PTHR43244:SF1">
    <property type="entry name" value="5,10-METHYLENETETRAHYDROMETHANOPTERIN REDUCTASE"/>
    <property type="match status" value="1"/>
</dbReference>
<dbReference type="CDD" id="cd01097">
    <property type="entry name" value="Tetrahydromethanopterin_reductase"/>
    <property type="match status" value="1"/>
</dbReference>
<reference evidence="3 4" key="1">
    <citation type="submission" date="2017-07" db="EMBL/GenBank/DDBJ databases">
        <title>First draft Genome Sequence of Nocardia cerradoensis isolated from human infection.</title>
        <authorList>
            <person name="Carrasco G."/>
        </authorList>
    </citation>
    <scope>NUCLEOTIDE SEQUENCE [LARGE SCALE GENOMIC DNA]</scope>
    <source>
        <strain evidence="3 4">CNM20130759</strain>
    </source>
</reference>
<dbReference type="InterPro" id="IPR011251">
    <property type="entry name" value="Luciferase-like_dom"/>
</dbReference>
<dbReference type="InterPro" id="IPR050564">
    <property type="entry name" value="F420-G6PD/mer"/>
</dbReference>
<keyword evidence="1 3" id="KW-0560">Oxidoreductase</keyword>
<accession>A0A231H731</accession>
<evidence type="ECO:0000313" key="3">
    <source>
        <dbReference type="EMBL" id="OXR44734.1"/>
    </source>
</evidence>
<keyword evidence="4" id="KW-1185">Reference proteome</keyword>
<dbReference type="Pfam" id="PF00296">
    <property type="entry name" value="Bac_luciferase"/>
    <property type="match status" value="1"/>
</dbReference>
<gene>
    <name evidence="3" type="ORF">B7C42_03529</name>
</gene>
<protein>
    <submittedName>
        <fullName evidence="3">Putative coenzyme F420-dependent oxidoreductase</fullName>
        <ecNumber evidence="3">1.-.-.-</ecNumber>
    </submittedName>
</protein>
<dbReference type="InterPro" id="IPR036661">
    <property type="entry name" value="Luciferase-like_sf"/>
</dbReference>
<feature type="domain" description="Luciferase-like" evidence="2">
    <location>
        <begin position="38"/>
        <end position="310"/>
    </location>
</feature>
<organism evidence="3 4">
    <name type="scientific">Nocardia cerradoensis</name>
    <dbReference type="NCBI Taxonomy" id="85688"/>
    <lineage>
        <taxon>Bacteria</taxon>
        <taxon>Bacillati</taxon>
        <taxon>Actinomycetota</taxon>
        <taxon>Actinomycetes</taxon>
        <taxon>Mycobacteriales</taxon>
        <taxon>Nocardiaceae</taxon>
        <taxon>Nocardia</taxon>
    </lineage>
</organism>
<dbReference type="Proteomes" id="UP000215506">
    <property type="component" value="Unassembled WGS sequence"/>
</dbReference>
<dbReference type="EC" id="1.-.-.-" evidence="3"/>
<evidence type="ECO:0000256" key="1">
    <source>
        <dbReference type="ARBA" id="ARBA00023002"/>
    </source>
</evidence>
<dbReference type="Gene3D" id="3.20.20.30">
    <property type="entry name" value="Luciferase-like domain"/>
    <property type="match status" value="1"/>
</dbReference>
<proteinExistence type="predicted"/>
<evidence type="ECO:0000259" key="2">
    <source>
        <dbReference type="Pfam" id="PF00296"/>
    </source>
</evidence>
<sequence>MAATATVSIRASTTVGSPDARISLGPMSLPVPIGVSVWPRPDAANDVDEVLRLATAAQHTGVRSVWFGQKFDLDALTLAAVVGLAVPEIGVGTSVVPINPRHPLVVASQAQTAQAASGGRFRLGIGLGAPPLESAAFGIREDKPVRRLREYLIALRQAIEDGTVDVQGERVYARPPIPTTVHGGGDIPLLVAAMGPLALRATGEAGDGVLPFLAGPRTLESHIVPTLQRVRPANPVRPLQVVAGVVAVVTDRADEVRETAAQALGFYEQFDSYRAVLDREGVAHAVDVALIGDEEYVARGLRAYVDAGATELLIHQTDLAGEDDQLRTWKLLAELTA</sequence>
<dbReference type="NCBIfam" id="TIGR03564">
    <property type="entry name" value="F420_MSMEG_4879"/>
    <property type="match status" value="1"/>
</dbReference>
<name>A0A231H731_9NOCA</name>
<dbReference type="AlphaFoldDB" id="A0A231H731"/>
<evidence type="ECO:0000313" key="4">
    <source>
        <dbReference type="Proteomes" id="UP000215506"/>
    </source>
</evidence>
<dbReference type="EMBL" id="NGAF01000006">
    <property type="protein sequence ID" value="OXR44734.1"/>
    <property type="molecule type" value="Genomic_DNA"/>
</dbReference>
<dbReference type="SUPFAM" id="SSF51679">
    <property type="entry name" value="Bacterial luciferase-like"/>
    <property type="match status" value="1"/>
</dbReference>
<dbReference type="PANTHER" id="PTHR43244">
    <property type="match status" value="1"/>
</dbReference>
<comment type="caution">
    <text evidence="3">The sequence shown here is derived from an EMBL/GenBank/DDBJ whole genome shotgun (WGS) entry which is preliminary data.</text>
</comment>